<evidence type="ECO:0000256" key="2">
    <source>
        <dbReference type="PROSITE-ProRule" id="PRU00169"/>
    </source>
</evidence>
<dbReference type="PROSITE" id="PS50110">
    <property type="entry name" value="RESPONSE_REGULATORY"/>
    <property type="match status" value="1"/>
</dbReference>
<dbReference type="AlphaFoldDB" id="A0A2N3PS55"/>
<dbReference type="SUPFAM" id="SSF52172">
    <property type="entry name" value="CheY-like"/>
    <property type="match status" value="2"/>
</dbReference>
<gene>
    <name evidence="5" type="ORF">CWS72_17615</name>
</gene>
<dbReference type="Pfam" id="PF00990">
    <property type="entry name" value="GGDEF"/>
    <property type="match status" value="1"/>
</dbReference>
<dbReference type="InterPro" id="IPR043128">
    <property type="entry name" value="Rev_trsase/Diguanyl_cyclase"/>
</dbReference>
<accession>A0A2N3PS55</accession>
<keyword evidence="6" id="KW-1185">Reference proteome</keyword>
<evidence type="ECO:0000313" key="6">
    <source>
        <dbReference type="Proteomes" id="UP000233293"/>
    </source>
</evidence>
<evidence type="ECO:0000256" key="1">
    <source>
        <dbReference type="ARBA" id="ARBA00022553"/>
    </source>
</evidence>
<dbReference type="InterPro" id="IPR001789">
    <property type="entry name" value="Sig_transdc_resp-reg_receiver"/>
</dbReference>
<evidence type="ECO:0000259" key="4">
    <source>
        <dbReference type="PROSITE" id="PS50887"/>
    </source>
</evidence>
<evidence type="ECO:0000313" key="5">
    <source>
        <dbReference type="EMBL" id="PKU23243.1"/>
    </source>
</evidence>
<dbReference type="Gene3D" id="3.40.50.2300">
    <property type="match status" value="2"/>
</dbReference>
<dbReference type="InterPro" id="IPR011006">
    <property type="entry name" value="CheY-like_superfamily"/>
</dbReference>
<dbReference type="PANTHER" id="PTHR44591">
    <property type="entry name" value="STRESS RESPONSE REGULATOR PROTEIN 1"/>
    <property type="match status" value="1"/>
</dbReference>
<dbReference type="Gene3D" id="3.30.70.270">
    <property type="match status" value="1"/>
</dbReference>
<dbReference type="EMBL" id="PIUM01000022">
    <property type="protein sequence ID" value="PKU23243.1"/>
    <property type="molecule type" value="Genomic_DNA"/>
</dbReference>
<dbReference type="SMART" id="SM00448">
    <property type="entry name" value="REC"/>
    <property type="match status" value="1"/>
</dbReference>
<reference evidence="6" key="1">
    <citation type="submission" date="2017-12" db="EMBL/GenBank/DDBJ databases">
        <title>Draft genome sequence of Telmatospirillum siberiense 26-4b1T, an acidotolerant peatland alphaproteobacterium potentially involved in sulfur cycling.</title>
        <authorList>
            <person name="Hausmann B."/>
            <person name="Pjevac P."/>
            <person name="Schreck K."/>
            <person name="Herbold C.W."/>
            <person name="Daims H."/>
            <person name="Wagner M."/>
            <person name="Pester M."/>
            <person name="Loy A."/>
        </authorList>
    </citation>
    <scope>NUCLEOTIDE SEQUENCE [LARGE SCALE GENOMIC DNA]</scope>
    <source>
        <strain evidence="6">26-4b1</strain>
    </source>
</reference>
<organism evidence="5 6">
    <name type="scientific">Telmatospirillum siberiense</name>
    <dbReference type="NCBI Taxonomy" id="382514"/>
    <lineage>
        <taxon>Bacteria</taxon>
        <taxon>Pseudomonadati</taxon>
        <taxon>Pseudomonadota</taxon>
        <taxon>Alphaproteobacteria</taxon>
        <taxon>Rhodospirillales</taxon>
        <taxon>Rhodospirillaceae</taxon>
        <taxon>Telmatospirillum</taxon>
    </lineage>
</organism>
<dbReference type="NCBIfam" id="TIGR00254">
    <property type="entry name" value="GGDEF"/>
    <property type="match status" value="1"/>
</dbReference>
<feature type="domain" description="Response regulatory" evidence="3">
    <location>
        <begin position="6"/>
        <end position="122"/>
    </location>
</feature>
<dbReference type="Pfam" id="PF00072">
    <property type="entry name" value="Response_reg"/>
    <property type="match status" value="1"/>
</dbReference>
<dbReference type="GO" id="GO:0000160">
    <property type="term" value="P:phosphorelay signal transduction system"/>
    <property type="evidence" value="ECO:0007669"/>
    <property type="project" value="InterPro"/>
</dbReference>
<dbReference type="PANTHER" id="PTHR44591:SF23">
    <property type="entry name" value="CHEY SUBFAMILY"/>
    <property type="match status" value="1"/>
</dbReference>
<sequence length="438" mass="48006">MIHLANILIAAADPSLGQELLQKIRRHGYDGRVVDSLDAALATTRQEHPDIVLATENLVGGTAIGLAKTLKKTPECAEIPVCLAASSHSSDLKMQALAAGIDDVLSPPLDETKLVARLRPLVRLAIMRTELHRRAATARRFGIEIIETLPPTKIDTDYPLLVVGPSGASLSAALEGARPSFASDPFVADDLLSHNNFDAAILVPESDPTAYLDFCAQTRNNPRLFNLPVLIVSDPGRVEETVAYHHGASGFFNSPVNPAELRSSVLSLVRRQRLRWEIRKALGETLRAETRDADTGLYARNFLDAYLSDRVAYSAPRGRHLSIMFLRVPDIEGVRQHFGEEQAAHLRLQVAQWIGSLLRGEDVTARYAENEFCVVLPDTPKIEAEIVMNRIAGVLAYTDFAVKEVYQPVKIWARVGAAELAPDDTPSSLIERARANIV</sequence>
<dbReference type="InterPro" id="IPR000160">
    <property type="entry name" value="GGDEF_dom"/>
</dbReference>
<dbReference type="InterPro" id="IPR029787">
    <property type="entry name" value="Nucleotide_cyclase"/>
</dbReference>
<comment type="caution">
    <text evidence="5">The sequence shown here is derived from an EMBL/GenBank/DDBJ whole genome shotgun (WGS) entry which is preliminary data.</text>
</comment>
<proteinExistence type="predicted"/>
<name>A0A2N3PS55_9PROT</name>
<keyword evidence="1" id="KW-0597">Phosphoprotein</keyword>
<dbReference type="PROSITE" id="PS50887">
    <property type="entry name" value="GGDEF"/>
    <property type="match status" value="1"/>
</dbReference>
<protein>
    <submittedName>
        <fullName evidence="5">Response regulator</fullName>
    </submittedName>
</protein>
<comment type="caution">
    <text evidence="2">Lacks conserved residue(s) required for the propagation of feature annotation.</text>
</comment>
<dbReference type="SUPFAM" id="SSF55073">
    <property type="entry name" value="Nucleotide cyclase"/>
    <property type="match status" value="1"/>
</dbReference>
<dbReference type="SMART" id="SM00267">
    <property type="entry name" value="GGDEF"/>
    <property type="match status" value="1"/>
</dbReference>
<evidence type="ECO:0000259" key="3">
    <source>
        <dbReference type="PROSITE" id="PS50110"/>
    </source>
</evidence>
<dbReference type="Proteomes" id="UP000233293">
    <property type="component" value="Unassembled WGS sequence"/>
</dbReference>
<dbReference type="InterPro" id="IPR050595">
    <property type="entry name" value="Bact_response_regulator"/>
</dbReference>
<feature type="domain" description="GGDEF" evidence="4">
    <location>
        <begin position="319"/>
        <end position="438"/>
    </location>
</feature>